<dbReference type="PANTHER" id="PTHR28283:SF1">
    <property type="entry name" value="3',5'-CYCLIC-NUCLEOTIDE PHOSPHODIESTERASE 1"/>
    <property type="match status" value="1"/>
</dbReference>
<dbReference type="GeneID" id="54490810"/>
<evidence type="ECO:0000313" key="3">
    <source>
        <dbReference type="Proteomes" id="UP000799437"/>
    </source>
</evidence>
<feature type="compositionally biased region" description="Basic and acidic residues" evidence="1">
    <location>
        <begin position="448"/>
        <end position="463"/>
    </location>
</feature>
<feature type="region of interest" description="Disordered" evidence="1">
    <location>
        <begin position="423"/>
        <end position="502"/>
    </location>
</feature>
<dbReference type="AlphaFoldDB" id="A0A6A6W2P7"/>
<dbReference type="SUPFAM" id="SSF56281">
    <property type="entry name" value="Metallo-hydrolase/oxidoreductase"/>
    <property type="match status" value="1"/>
</dbReference>
<organism evidence="2 3">
    <name type="scientific">Pseudovirgaria hyperparasitica</name>
    <dbReference type="NCBI Taxonomy" id="470096"/>
    <lineage>
        <taxon>Eukaryota</taxon>
        <taxon>Fungi</taxon>
        <taxon>Dikarya</taxon>
        <taxon>Ascomycota</taxon>
        <taxon>Pezizomycotina</taxon>
        <taxon>Dothideomycetes</taxon>
        <taxon>Dothideomycetes incertae sedis</taxon>
        <taxon>Acrospermales</taxon>
        <taxon>Acrospermaceae</taxon>
        <taxon>Pseudovirgaria</taxon>
    </lineage>
</organism>
<sequence>MKDGDVASGKSRRPSHTDAPAIQVICLGSGGGPNENNVTGFLVRSIASNWAKGSVLAVDAGSHLAAITHILENHFPLVADANPAPSTPHEDDIDPSADAPVDDDGNESATPEPRKNLVTTLESGPFAGLPFPHASARANASYLVREHVSTYLITHPHLDHVSGFVINTAAFHNTSRPKRLAALPFTVNAIKTHLFNDIIWPNLTDEDGGVGFVTFQRLAEGGNIALGEGPSRGFIEVCDGLGAKGFKVSHGHCMRGTSHVHRGSITNLQETSTQHQHTHPQGTSRTGTSLSSAESAYKEGRSMSFSVASQPGTPQYAAEPSVCVVDSTAYFIRAEATPATPAREVLIFGDVEPDSISLSPRTANVWAEAAPKIAQGMLTGIFIECSYTDSQADQMLFGHIAPRHLIAELKSLAAMVCEAQHELSRERDEARKGRKRKRQSAGFLSIDHAGDDGDASKSRRESRTTQSSTNSDVDNHMYDVTSPRSLVQKTVRKDNPSLEPQVPTIADRNLTELPLKGVKVVIIHVKDTLDDGPVVGDIILQQLHEHEENLREHGHALGCEFVVSASGEGYYF</sequence>
<dbReference type="InterPro" id="IPR000396">
    <property type="entry name" value="Pdiesterase2"/>
</dbReference>
<dbReference type="EMBL" id="ML996574">
    <property type="protein sequence ID" value="KAF2757122.1"/>
    <property type="molecule type" value="Genomic_DNA"/>
</dbReference>
<dbReference type="GO" id="GO:0004115">
    <property type="term" value="F:3',5'-cyclic-AMP phosphodiesterase activity"/>
    <property type="evidence" value="ECO:0007669"/>
    <property type="project" value="InterPro"/>
</dbReference>
<dbReference type="GO" id="GO:0047555">
    <property type="term" value="F:3',5'-cyclic-GMP phosphodiesterase activity"/>
    <property type="evidence" value="ECO:0007669"/>
    <property type="project" value="TreeGrafter"/>
</dbReference>
<dbReference type="OrthoDB" id="249703at2759"/>
<proteinExistence type="predicted"/>
<dbReference type="Pfam" id="PF02112">
    <property type="entry name" value="PDEase_II"/>
    <property type="match status" value="2"/>
</dbReference>
<dbReference type="RefSeq" id="XP_033599573.1">
    <property type="nucleotide sequence ID" value="XM_033749756.1"/>
</dbReference>
<evidence type="ECO:0000256" key="1">
    <source>
        <dbReference type="SAM" id="MobiDB-lite"/>
    </source>
</evidence>
<dbReference type="InterPro" id="IPR036866">
    <property type="entry name" value="RibonucZ/Hydroxyglut_hydro"/>
</dbReference>
<dbReference type="Proteomes" id="UP000799437">
    <property type="component" value="Unassembled WGS sequence"/>
</dbReference>
<dbReference type="CDD" id="cd07735">
    <property type="entry name" value="class_II_PDE_MBL-fold"/>
    <property type="match status" value="1"/>
</dbReference>
<dbReference type="GO" id="GO:1902660">
    <property type="term" value="P:negative regulation of glucose mediated signaling pathway"/>
    <property type="evidence" value="ECO:0007669"/>
    <property type="project" value="TreeGrafter"/>
</dbReference>
<feature type="compositionally biased region" description="Acidic residues" evidence="1">
    <location>
        <begin position="91"/>
        <end position="106"/>
    </location>
</feature>
<name>A0A6A6W2P7_9PEZI</name>
<evidence type="ECO:0000313" key="2">
    <source>
        <dbReference type="EMBL" id="KAF2757122.1"/>
    </source>
</evidence>
<reference evidence="2" key="1">
    <citation type="journal article" date="2020" name="Stud. Mycol.">
        <title>101 Dothideomycetes genomes: a test case for predicting lifestyles and emergence of pathogens.</title>
        <authorList>
            <person name="Haridas S."/>
            <person name="Albert R."/>
            <person name="Binder M."/>
            <person name="Bloem J."/>
            <person name="Labutti K."/>
            <person name="Salamov A."/>
            <person name="Andreopoulos B."/>
            <person name="Baker S."/>
            <person name="Barry K."/>
            <person name="Bills G."/>
            <person name="Bluhm B."/>
            <person name="Cannon C."/>
            <person name="Castanera R."/>
            <person name="Culley D."/>
            <person name="Daum C."/>
            <person name="Ezra D."/>
            <person name="Gonzalez J."/>
            <person name="Henrissat B."/>
            <person name="Kuo A."/>
            <person name="Liang C."/>
            <person name="Lipzen A."/>
            <person name="Lutzoni F."/>
            <person name="Magnuson J."/>
            <person name="Mondo S."/>
            <person name="Nolan M."/>
            <person name="Ohm R."/>
            <person name="Pangilinan J."/>
            <person name="Park H.-J."/>
            <person name="Ramirez L."/>
            <person name="Alfaro M."/>
            <person name="Sun H."/>
            <person name="Tritt A."/>
            <person name="Yoshinaga Y."/>
            <person name="Zwiers L.-H."/>
            <person name="Turgeon B."/>
            <person name="Goodwin S."/>
            <person name="Spatafora J."/>
            <person name="Crous P."/>
            <person name="Grigoriev I."/>
        </authorList>
    </citation>
    <scope>NUCLEOTIDE SEQUENCE</scope>
    <source>
        <strain evidence="2">CBS 121739</strain>
    </source>
</reference>
<dbReference type="Gene3D" id="3.60.15.10">
    <property type="entry name" value="Ribonuclease Z/Hydroxyacylglutathione hydrolase-like"/>
    <property type="match status" value="1"/>
</dbReference>
<evidence type="ECO:0008006" key="4">
    <source>
        <dbReference type="Google" id="ProtNLM"/>
    </source>
</evidence>
<keyword evidence="3" id="KW-1185">Reference proteome</keyword>
<protein>
    <recommendedName>
        <fullName evidence="4">Cyclic-AMP phosphodiesterase</fullName>
    </recommendedName>
</protein>
<accession>A0A6A6W2P7</accession>
<feature type="compositionally biased region" description="Polar residues" evidence="1">
    <location>
        <begin position="270"/>
        <end position="294"/>
    </location>
</feature>
<feature type="region of interest" description="Disordered" evidence="1">
    <location>
        <begin position="270"/>
        <end position="295"/>
    </location>
</feature>
<dbReference type="PANTHER" id="PTHR28283">
    <property type="entry name" value="3',5'-CYCLIC-NUCLEOTIDE PHOSPHODIESTERASE 1"/>
    <property type="match status" value="1"/>
</dbReference>
<dbReference type="PRINTS" id="PR00388">
    <property type="entry name" value="PDIESTERASE2"/>
</dbReference>
<dbReference type="GO" id="GO:0006198">
    <property type="term" value="P:cAMP catabolic process"/>
    <property type="evidence" value="ECO:0007669"/>
    <property type="project" value="InterPro"/>
</dbReference>
<feature type="region of interest" description="Disordered" evidence="1">
    <location>
        <begin position="81"/>
        <end position="116"/>
    </location>
</feature>
<gene>
    <name evidence="2" type="ORF">EJ05DRAFT_56264</name>
</gene>